<comment type="caution">
    <text evidence="2">The sequence shown here is derived from an EMBL/GenBank/DDBJ whole genome shotgun (WGS) entry which is preliminary data.</text>
</comment>
<protein>
    <submittedName>
        <fullName evidence="2">Uncharacterized protein</fullName>
    </submittedName>
</protein>
<evidence type="ECO:0000313" key="2">
    <source>
        <dbReference type="EMBL" id="EAW30507.1"/>
    </source>
</evidence>
<keyword evidence="3" id="KW-1185">Reference proteome</keyword>
<dbReference type="AlphaFoldDB" id="A0YER2"/>
<feature type="compositionally biased region" description="Basic and acidic residues" evidence="1">
    <location>
        <begin position="8"/>
        <end position="17"/>
    </location>
</feature>
<dbReference type="EMBL" id="AAVT01000007">
    <property type="protein sequence ID" value="EAW30507.1"/>
    <property type="molecule type" value="Genomic_DNA"/>
</dbReference>
<evidence type="ECO:0000313" key="3">
    <source>
        <dbReference type="Proteomes" id="UP000004931"/>
    </source>
</evidence>
<feature type="region of interest" description="Disordered" evidence="1">
    <location>
        <begin position="1"/>
        <end position="23"/>
    </location>
</feature>
<proteinExistence type="predicted"/>
<gene>
    <name evidence="2" type="ORF">GP2143_00172</name>
</gene>
<organism evidence="2 3">
    <name type="scientific">marine gamma proteobacterium HTCC2143</name>
    <dbReference type="NCBI Taxonomy" id="247633"/>
    <lineage>
        <taxon>Bacteria</taxon>
        <taxon>Pseudomonadati</taxon>
        <taxon>Pseudomonadota</taxon>
        <taxon>Gammaproteobacteria</taxon>
        <taxon>Cellvibrionales</taxon>
        <taxon>Spongiibacteraceae</taxon>
        <taxon>BD1-7 clade</taxon>
    </lineage>
</organism>
<reference evidence="2 3" key="1">
    <citation type="journal article" date="2010" name="J. Bacteriol.">
        <title>Genome sequence of the oligotrophic marine Gammaproteobacterium HTCC2143, isolated from the Oregon Coast.</title>
        <authorList>
            <person name="Oh H.M."/>
            <person name="Kang I."/>
            <person name="Ferriera S."/>
            <person name="Giovannoni S.J."/>
            <person name="Cho J.C."/>
        </authorList>
    </citation>
    <scope>NUCLEOTIDE SEQUENCE [LARGE SCALE GENOMIC DNA]</scope>
    <source>
        <strain evidence="2 3">HTCC2143</strain>
    </source>
</reference>
<dbReference type="Proteomes" id="UP000004931">
    <property type="component" value="Unassembled WGS sequence"/>
</dbReference>
<name>A0YER2_9GAMM</name>
<accession>A0YER2</accession>
<sequence length="47" mass="5244">MAIITAEPRIDTAHSNEEATTSKASRTFTELIYDRDISTLTQSSEIK</sequence>
<evidence type="ECO:0000256" key="1">
    <source>
        <dbReference type="SAM" id="MobiDB-lite"/>
    </source>
</evidence>